<gene>
    <name evidence="1" type="ORF">DFR29_12356</name>
</gene>
<keyword evidence="2" id="KW-1185">Reference proteome</keyword>
<sequence length="115" mass="12880">MATMSFYTTGYWEMSNYATSRRELFRNGDWLKFTEIDPTHATLVVYDQNDLGDLNGLLAGHIFLELIGGELVGTDYGRELTFKPNEADPTRLLYAAKFANGTVHQPDEGGDGDPR</sequence>
<dbReference type="AlphaFoldDB" id="A0A4R6YKZ4"/>
<accession>A0A4R6YKZ4</accession>
<name>A0A4R6YKZ4_9GAMM</name>
<dbReference type="EMBL" id="SNZH01000023">
    <property type="protein sequence ID" value="TDR37882.1"/>
    <property type="molecule type" value="Genomic_DNA"/>
</dbReference>
<organism evidence="1 2">
    <name type="scientific">Tahibacter aquaticus</name>
    <dbReference type="NCBI Taxonomy" id="520092"/>
    <lineage>
        <taxon>Bacteria</taxon>
        <taxon>Pseudomonadati</taxon>
        <taxon>Pseudomonadota</taxon>
        <taxon>Gammaproteobacteria</taxon>
        <taxon>Lysobacterales</taxon>
        <taxon>Rhodanobacteraceae</taxon>
        <taxon>Tahibacter</taxon>
    </lineage>
</organism>
<evidence type="ECO:0000313" key="2">
    <source>
        <dbReference type="Proteomes" id="UP000295293"/>
    </source>
</evidence>
<comment type="caution">
    <text evidence="1">The sequence shown here is derived from an EMBL/GenBank/DDBJ whole genome shotgun (WGS) entry which is preliminary data.</text>
</comment>
<evidence type="ECO:0000313" key="1">
    <source>
        <dbReference type="EMBL" id="TDR37882.1"/>
    </source>
</evidence>
<reference evidence="1 2" key="1">
    <citation type="submission" date="2019-03" db="EMBL/GenBank/DDBJ databases">
        <title>Genomic Encyclopedia of Type Strains, Phase IV (KMG-IV): sequencing the most valuable type-strain genomes for metagenomic binning, comparative biology and taxonomic classification.</title>
        <authorList>
            <person name="Goeker M."/>
        </authorList>
    </citation>
    <scope>NUCLEOTIDE SEQUENCE [LARGE SCALE GENOMIC DNA]</scope>
    <source>
        <strain evidence="1 2">DSM 21667</strain>
    </source>
</reference>
<protein>
    <submittedName>
        <fullName evidence="1">Uncharacterized protein</fullName>
    </submittedName>
</protein>
<proteinExistence type="predicted"/>
<dbReference type="Proteomes" id="UP000295293">
    <property type="component" value="Unassembled WGS sequence"/>
</dbReference>